<name>L1L729_9ACTN</name>
<comment type="caution">
    <text evidence="2">The sequence shown here is derived from an EMBL/GenBank/DDBJ whole genome shotgun (WGS) entry which is preliminary data.</text>
</comment>
<feature type="region of interest" description="Disordered" evidence="1">
    <location>
        <begin position="1"/>
        <end position="50"/>
    </location>
</feature>
<evidence type="ECO:0000256" key="1">
    <source>
        <dbReference type="SAM" id="MobiDB-lite"/>
    </source>
</evidence>
<dbReference type="AlphaFoldDB" id="L1L729"/>
<evidence type="ECO:0000313" key="3">
    <source>
        <dbReference type="Proteomes" id="UP000010411"/>
    </source>
</evidence>
<proteinExistence type="predicted"/>
<dbReference type="Proteomes" id="UP000010411">
    <property type="component" value="Unassembled WGS sequence"/>
</dbReference>
<organism evidence="2 3">
    <name type="scientific">Streptomyces ipomoeae 91-03</name>
    <dbReference type="NCBI Taxonomy" id="698759"/>
    <lineage>
        <taxon>Bacteria</taxon>
        <taxon>Bacillati</taxon>
        <taxon>Actinomycetota</taxon>
        <taxon>Actinomycetes</taxon>
        <taxon>Kitasatosporales</taxon>
        <taxon>Streptomycetaceae</taxon>
        <taxon>Streptomyces</taxon>
    </lineage>
</organism>
<keyword evidence="3" id="KW-1185">Reference proteome</keyword>
<evidence type="ECO:0000313" key="2">
    <source>
        <dbReference type="EMBL" id="EKX68717.1"/>
    </source>
</evidence>
<gene>
    <name evidence="2" type="ORF">STRIP9103_01686</name>
</gene>
<feature type="compositionally biased region" description="Basic residues" evidence="1">
    <location>
        <begin position="39"/>
        <end position="50"/>
    </location>
</feature>
<accession>L1L729</accession>
<reference evidence="2 3" key="1">
    <citation type="submission" date="2012-11" db="EMBL/GenBank/DDBJ databases">
        <authorList>
            <person name="Huguet-Tapia J.C."/>
            <person name="Durkin A.S."/>
            <person name="Pettis G.S."/>
            <person name="Badger J.H."/>
        </authorList>
    </citation>
    <scope>NUCLEOTIDE SEQUENCE [LARGE SCALE GENOMIC DNA]</scope>
    <source>
        <strain evidence="2 3">91-03</strain>
    </source>
</reference>
<protein>
    <submittedName>
        <fullName evidence="2">Uncharacterized protein</fullName>
    </submittedName>
</protein>
<dbReference type="EMBL" id="AEJC01000059">
    <property type="protein sequence ID" value="EKX68717.1"/>
    <property type="molecule type" value="Genomic_DNA"/>
</dbReference>
<sequence>MGGSAAMGVPPAHGGAAENGGATSPDGPAISPPTPAHRDRGRRSLRGPVG</sequence>
<dbReference type="PATRIC" id="fig|698759.3.peg.743"/>